<dbReference type="PANTHER" id="PTHR30158">
    <property type="entry name" value="ACRA/E-RELATED COMPONENT OF DRUG EFFLUX TRANSPORTER"/>
    <property type="match status" value="1"/>
</dbReference>
<dbReference type="InterPro" id="IPR058624">
    <property type="entry name" value="MdtA-like_HH"/>
</dbReference>
<evidence type="ECO:0000259" key="6">
    <source>
        <dbReference type="Pfam" id="PF25944"/>
    </source>
</evidence>
<keyword evidence="3" id="KW-0732">Signal</keyword>
<dbReference type="InterPro" id="IPR058627">
    <property type="entry name" value="MdtA-like_C"/>
</dbReference>
<dbReference type="InterPro" id="IPR058625">
    <property type="entry name" value="MdtA-like_BSH"/>
</dbReference>
<dbReference type="RefSeq" id="WP_128986861.1">
    <property type="nucleotide sequence ID" value="NZ_PDJZ01000008.1"/>
</dbReference>
<protein>
    <submittedName>
        <fullName evidence="8">Efflux transporter periplasmic adaptor subunit</fullName>
    </submittedName>
</protein>
<dbReference type="NCBIfam" id="TIGR01730">
    <property type="entry name" value="RND_mfp"/>
    <property type="match status" value="1"/>
</dbReference>
<evidence type="ECO:0000313" key="9">
    <source>
        <dbReference type="Proteomes" id="UP000290870"/>
    </source>
</evidence>
<dbReference type="EMBL" id="PDJZ01000008">
    <property type="protein sequence ID" value="RXJ83843.1"/>
    <property type="molecule type" value="Genomic_DNA"/>
</dbReference>
<dbReference type="Gene3D" id="2.40.30.170">
    <property type="match status" value="1"/>
</dbReference>
<feature type="domain" description="Multidrug resistance protein MdtA-like C-terminal permuted SH3" evidence="7">
    <location>
        <begin position="271"/>
        <end position="329"/>
    </location>
</feature>
<sequence>MIKKSIISIFLLFGLNNLVANETPALPVQTFKIEKQNNFTSRTYPTILKAYEQVDVIARVQGVLKEKLFNEGAFVKKGTILYKIEPDTYLANFNIKKANFVKAKKDYERAKSLIASKSISAQVYDDYLFQYNSSKAALDEAQINLNYTTVKAPIDGIVGIKNHDVGDLVGSNANNSLLVTITNINPIHAEFSLPKDDINKYLSQIKNKSAKINLIANGQKYESGEIDFISSVIDSNTDTLLIRAKFDNTNSDLIVGTFAKIEIDNLSLGEVFIVPENAVMKTAQASIVMVIDENNIAKPRPVETGDLVENGIVVKSGLKIDEQIAISNLAKLRPETKVQIVNKEK</sequence>
<evidence type="ECO:0000256" key="1">
    <source>
        <dbReference type="ARBA" id="ARBA00004196"/>
    </source>
</evidence>
<dbReference type="OrthoDB" id="9772050at2"/>
<dbReference type="Pfam" id="PF25876">
    <property type="entry name" value="HH_MFP_RND"/>
    <property type="match status" value="1"/>
</dbReference>
<dbReference type="Pfam" id="PF25967">
    <property type="entry name" value="RND-MFP_C"/>
    <property type="match status" value="1"/>
</dbReference>
<dbReference type="GO" id="GO:0030313">
    <property type="term" value="C:cell envelope"/>
    <property type="evidence" value="ECO:0007669"/>
    <property type="project" value="UniProtKB-SubCell"/>
</dbReference>
<comment type="subcellular location">
    <subcellularLocation>
        <location evidence="1">Cell envelope</location>
    </subcellularLocation>
</comment>
<dbReference type="Pfam" id="PF25917">
    <property type="entry name" value="BSH_RND"/>
    <property type="match status" value="1"/>
</dbReference>
<dbReference type="Pfam" id="PF25944">
    <property type="entry name" value="Beta-barrel_RND"/>
    <property type="match status" value="1"/>
</dbReference>
<proteinExistence type="inferred from homology"/>
<evidence type="ECO:0000313" key="8">
    <source>
        <dbReference type="EMBL" id="RXJ83843.1"/>
    </source>
</evidence>
<comment type="caution">
    <text evidence="8">The sequence shown here is derived from an EMBL/GenBank/DDBJ whole genome shotgun (WGS) entry which is preliminary data.</text>
</comment>
<dbReference type="Gene3D" id="1.10.287.470">
    <property type="entry name" value="Helix hairpin bin"/>
    <property type="match status" value="1"/>
</dbReference>
<feature type="chain" id="PRO_5020187993" evidence="3">
    <location>
        <begin position="21"/>
        <end position="345"/>
    </location>
</feature>
<dbReference type="Gene3D" id="2.40.420.20">
    <property type="match status" value="1"/>
</dbReference>
<evidence type="ECO:0000259" key="4">
    <source>
        <dbReference type="Pfam" id="PF25876"/>
    </source>
</evidence>
<comment type="similarity">
    <text evidence="2">Belongs to the membrane fusion protein (MFP) (TC 8.A.1) family.</text>
</comment>
<gene>
    <name evidence="8" type="ORF">CRU90_08545</name>
</gene>
<dbReference type="GO" id="GO:0046677">
    <property type="term" value="P:response to antibiotic"/>
    <property type="evidence" value="ECO:0007669"/>
    <property type="project" value="TreeGrafter"/>
</dbReference>
<organism evidence="8 9">
    <name type="scientific">Arcobacter cloacae</name>
    <dbReference type="NCBI Taxonomy" id="1054034"/>
    <lineage>
        <taxon>Bacteria</taxon>
        <taxon>Pseudomonadati</taxon>
        <taxon>Campylobacterota</taxon>
        <taxon>Epsilonproteobacteria</taxon>
        <taxon>Campylobacterales</taxon>
        <taxon>Arcobacteraceae</taxon>
        <taxon>Arcobacter</taxon>
    </lineage>
</organism>
<dbReference type="SUPFAM" id="SSF111369">
    <property type="entry name" value="HlyD-like secretion proteins"/>
    <property type="match status" value="1"/>
</dbReference>
<dbReference type="GO" id="GO:0005886">
    <property type="term" value="C:plasma membrane"/>
    <property type="evidence" value="ECO:0007669"/>
    <property type="project" value="TreeGrafter"/>
</dbReference>
<feature type="domain" description="Multidrug resistance protein MdtA-like alpha-helical hairpin" evidence="4">
    <location>
        <begin position="96"/>
        <end position="148"/>
    </location>
</feature>
<feature type="signal peptide" evidence="3">
    <location>
        <begin position="1"/>
        <end position="20"/>
    </location>
</feature>
<dbReference type="GO" id="GO:0022857">
    <property type="term" value="F:transmembrane transporter activity"/>
    <property type="evidence" value="ECO:0007669"/>
    <property type="project" value="InterPro"/>
</dbReference>
<feature type="domain" description="Multidrug resistance protein MdtA-like beta-barrel" evidence="6">
    <location>
        <begin position="186"/>
        <end position="264"/>
    </location>
</feature>
<dbReference type="Proteomes" id="UP000290870">
    <property type="component" value="Unassembled WGS sequence"/>
</dbReference>
<dbReference type="InterPro" id="IPR006143">
    <property type="entry name" value="RND_pump_MFP"/>
</dbReference>
<dbReference type="InterPro" id="IPR058626">
    <property type="entry name" value="MdtA-like_b-barrel"/>
</dbReference>
<accession>A0A4Q0ZC42</accession>
<evidence type="ECO:0000259" key="5">
    <source>
        <dbReference type="Pfam" id="PF25917"/>
    </source>
</evidence>
<evidence type="ECO:0000256" key="3">
    <source>
        <dbReference type="SAM" id="SignalP"/>
    </source>
</evidence>
<reference evidence="8 9" key="1">
    <citation type="submission" date="2017-10" db="EMBL/GenBank/DDBJ databases">
        <title>Genomics of the genus Arcobacter.</title>
        <authorList>
            <person name="Perez-Cataluna A."/>
            <person name="Figueras M.J."/>
        </authorList>
    </citation>
    <scope>NUCLEOTIDE SEQUENCE [LARGE SCALE GENOMIC DNA]</scope>
    <source>
        <strain evidence="8 9">F26</strain>
    </source>
</reference>
<name>A0A4Q0ZC42_9BACT</name>
<feature type="domain" description="Multidrug resistance protein MdtA-like barrel-sandwich hybrid" evidence="5">
    <location>
        <begin position="52"/>
        <end position="180"/>
    </location>
</feature>
<evidence type="ECO:0000256" key="2">
    <source>
        <dbReference type="ARBA" id="ARBA00009477"/>
    </source>
</evidence>
<dbReference type="Gene3D" id="2.40.50.100">
    <property type="match status" value="1"/>
</dbReference>
<dbReference type="AlphaFoldDB" id="A0A4Q0ZC42"/>
<evidence type="ECO:0000259" key="7">
    <source>
        <dbReference type="Pfam" id="PF25967"/>
    </source>
</evidence>